<accession>A0A8E2DNS8</accession>
<feature type="transmembrane region" description="Helical" evidence="6">
    <location>
        <begin position="786"/>
        <end position="802"/>
    </location>
</feature>
<evidence type="ECO:0000259" key="9">
    <source>
        <dbReference type="Pfam" id="PF13515"/>
    </source>
</evidence>
<feature type="transmembrane region" description="Helical" evidence="6">
    <location>
        <begin position="679"/>
        <end position="696"/>
    </location>
</feature>
<evidence type="ECO:0000256" key="5">
    <source>
        <dbReference type="SAM" id="MobiDB-lite"/>
    </source>
</evidence>
<feature type="domain" description="Putative ER transporter 6TM N-terminal" evidence="8">
    <location>
        <begin position="9"/>
        <end position="302"/>
    </location>
</feature>
<dbReference type="GO" id="GO:0016020">
    <property type="term" value="C:membrane"/>
    <property type="evidence" value="ECO:0007669"/>
    <property type="project" value="UniProtKB-SubCell"/>
</dbReference>
<dbReference type="Pfam" id="PF10337">
    <property type="entry name" value="ArAE_2_N"/>
    <property type="match status" value="1"/>
</dbReference>
<sequence length="1090" mass="123440">MKMLSFDYQWILDNCTWPKLQPVIRCAVVAWLSLLFMLITRTEMILGQVTAFFDPPSVPFISCVERKFLLLSFATAGWAWGVLGVFVANQARRNFVPNATQSQVITGHYIEAGPTVIMAVFLLFGTAVFLYIKARQGPGPYNAATVFGCTALDLHLTTAVLYPYPQYQPGRWVVLPIAFHSALSLVLSATLFPSTITAQYTGSVVRVLDPLRSAILEHRRILQISPRSSEFSAAVAKINDLVGKSESSLTPSAAALRLLKHDIVWGRFAPTDIGGFHWWVRRLVMRANGMGVFFTLIEPTRERFPITPVPSRTGTPRHSRPGSPTLSQPTTPSTSPPTTPSLNTTSPSSQRIETPEPRQSSPSSSQHSHRCEDTHSVIRVSFRPNLPRHLHLPLRRLRDVVNGHHLHFSLLYLAHSLALPRVNAANPPEPPVGVYESRRYLELEATRLSHPDSMEVTERFTQLLSESCDELFSGCAEAITGVNTWLVNVRRENFWSTAKLEQQRARKLQNLITLRKKLHDILERFRKQKRHRVLDPYRSTFDSHRVGNQGGATEPPPHRYLFHCFMYQYHAMQFGVLLIDMLDEMIRLEHTYPEARLWTMRLPIRKLIAWSPWDPQDDGERDDDEDPDVIQGIEPEWNQYLCAPSRRDPDALPPTNPFQKVIWHIYEGIMALSRGNSVFALKGGILTVLLCIPNFLKSTAHFAYSQRFFWGITMGQFTLARFRGDTTFGFVARVTATFLGGLVGMVMWYISAGSGKGNPYGLATVCAVCFPFFFYGRLYWPGPQMTNKIFFTTAALVVGYSWQATRFPTAFHYKGFQLAWRRFVLVTAGVTAAFVFSFLPPSTTLRKYQRKTLSTTASEYGALYCSTISFANTRGYHEVDKGEIIQSLVAIRTKLKRSRVMKGNVTYEFSLRGKWPGDRYHKILEIQLQLSYLLSHLMSVVENLEPAWSRALLHRTRLTNADFQGDVLAVINMVSTALRTGDPIPQITPCPLLDHFMAYTHGLNVIRQEADDDYGLPRTMTIDTLEDEQYLFFSVGVITTFGIIMRLDKLMVAAKELVGEQYHIHGIGLPDLKTDADDNEKTPLRPNKEV</sequence>
<protein>
    <recommendedName>
        <fullName evidence="12">DUF2421 domain-containing protein</fullName>
    </recommendedName>
</protein>
<feature type="transmembrane region" description="Helical" evidence="6">
    <location>
        <begin position="68"/>
        <end position="88"/>
    </location>
</feature>
<feature type="domain" description="Integral membrane bound transporter" evidence="9">
    <location>
        <begin position="703"/>
        <end position="836"/>
    </location>
</feature>
<feature type="transmembrane region" description="Helical" evidence="6">
    <location>
        <begin position="144"/>
        <end position="164"/>
    </location>
</feature>
<evidence type="ECO:0000256" key="6">
    <source>
        <dbReference type="SAM" id="Phobius"/>
    </source>
</evidence>
<evidence type="ECO:0000313" key="10">
    <source>
        <dbReference type="EMBL" id="OCH91243.1"/>
    </source>
</evidence>
<dbReference type="Pfam" id="PF10334">
    <property type="entry name" value="BRE4"/>
    <property type="match status" value="1"/>
</dbReference>
<comment type="subcellular location">
    <subcellularLocation>
        <location evidence="1">Membrane</location>
        <topology evidence="1">Multi-pass membrane protein</topology>
    </subcellularLocation>
</comment>
<feature type="transmembrane region" description="Helical" evidence="6">
    <location>
        <begin position="823"/>
        <end position="840"/>
    </location>
</feature>
<evidence type="ECO:0000259" key="8">
    <source>
        <dbReference type="Pfam" id="PF10337"/>
    </source>
</evidence>
<feature type="region of interest" description="Disordered" evidence="5">
    <location>
        <begin position="304"/>
        <end position="373"/>
    </location>
</feature>
<feature type="transmembrane region" description="Helical" evidence="6">
    <location>
        <begin position="20"/>
        <end position="39"/>
    </location>
</feature>
<feature type="transmembrane region" description="Helical" evidence="6">
    <location>
        <begin position="762"/>
        <end position="780"/>
    </location>
</feature>
<dbReference type="Pfam" id="PF13515">
    <property type="entry name" value="FUSC_2"/>
    <property type="match status" value="1"/>
</dbReference>
<evidence type="ECO:0000256" key="3">
    <source>
        <dbReference type="ARBA" id="ARBA00022989"/>
    </source>
</evidence>
<dbReference type="InterPro" id="IPR049453">
    <property type="entry name" value="Memb_transporter_dom"/>
</dbReference>
<feature type="transmembrane region" description="Helical" evidence="6">
    <location>
        <begin position="1030"/>
        <end position="1047"/>
    </location>
</feature>
<feature type="transmembrane region" description="Helical" evidence="6">
    <location>
        <begin position="170"/>
        <end position="192"/>
    </location>
</feature>
<evidence type="ECO:0008006" key="12">
    <source>
        <dbReference type="Google" id="ProtNLM"/>
    </source>
</evidence>
<feature type="compositionally biased region" description="Low complexity" evidence="5">
    <location>
        <begin position="357"/>
        <end position="366"/>
    </location>
</feature>
<feature type="compositionally biased region" description="Low complexity" evidence="5">
    <location>
        <begin position="340"/>
        <end position="349"/>
    </location>
</feature>
<reference evidence="10 11" key="1">
    <citation type="submission" date="2016-07" db="EMBL/GenBank/DDBJ databases">
        <title>Draft genome of the white-rot fungus Obba rivulosa 3A-2.</title>
        <authorList>
            <consortium name="DOE Joint Genome Institute"/>
            <person name="Miettinen O."/>
            <person name="Riley R."/>
            <person name="Acob R."/>
            <person name="Barry K."/>
            <person name="Cullen D."/>
            <person name="De Vries R."/>
            <person name="Hainaut M."/>
            <person name="Hatakka A."/>
            <person name="Henrissat B."/>
            <person name="Hilden K."/>
            <person name="Kuo R."/>
            <person name="Labutti K."/>
            <person name="Lipzen A."/>
            <person name="Makela M.R."/>
            <person name="Sandor L."/>
            <person name="Spatafora J.W."/>
            <person name="Grigoriev I.V."/>
            <person name="Hibbett D.S."/>
        </authorList>
    </citation>
    <scope>NUCLEOTIDE SEQUENCE [LARGE SCALE GENOMIC DNA]</scope>
    <source>
        <strain evidence="10 11">3A-2</strain>
    </source>
</reference>
<evidence type="ECO:0000259" key="7">
    <source>
        <dbReference type="Pfam" id="PF10334"/>
    </source>
</evidence>
<evidence type="ECO:0000256" key="2">
    <source>
        <dbReference type="ARBA" id="ARBA00022692"/>
    </source>
</evidence>
<feature type="transmembrane region" description="Helical" evidence="6">
    <location>
        <begin position="108"/>
        <end position="132"/>
    </location>
</feature>
<organism evidence="10 11">
    <name type="scientific">Obba rivulosa</name>
    <dbReference type="NCBI Taxonomy" id="1052685"/>
    <lineage>
        <taxon>Eukaryota</taxon>
        <taxon>Fungi</taxon>
        <taxon>Dikarya</taxon>
        <taxon>Basidiomycota</taxon>
        <taxon>Agaricomycotina</taxon>
        <taxon>Agaricomycetes</taxon>
        <taxon>Polyporales</taxon>
        <taxon>Gelatoporiaceae</taxon>
        <taxon>Obba</taxon>
    </lineage>
</organism>
<feature type="compositionally biased region" description="Low complexity" evidence="5">
    <location>
        <begin position="321"/>
        <end position="333"/>
    </location>
</feature>
<evidence type="ECO:0000256" key="4">
    <source>
        <dbReference type="ARBA" id="ARBA00023136"/>
    </source>
</evidence>
<name>A0A8E2DNS8_9APHY</name>
<dbReference type="PANTHER" id="PTHR37994:SF1">
    <property type="entry name" value="ER TRANSPORTER 6TM N-TERMINAL DOMAIN-CONTAINING PROTEIN"/>
    <property type="match status" value="1"/>
</dbReference>
<dbReference type="InterPro" id="IPR018820">
    <property type="entry name" value="BRE4-related_DUF2421"/>
</dbReference>
<dbReference type="PANTHER" id="PTHR37994">
    <property type="entry name" value="ARAE_2_N DOMAIN-CONTAINING PROTEIN-RELATED"/>
    <property type="match status" value="1"/>
</dbReference>
<keyword evidence="4 6" id="KW-0472">Membrane</keyword>
<feature type="domain" description="DUF2421" evidence="7">
    <location>
        <begin position="842"/>
        <end position="1062"/>
    </location>
</feature>
<dbReference type="EMBL" id="KV722389">
    <property type="protein sequence ID" value="OCH91243.1"/>
    <property type="molecule type" value="Genomic_DNA"/>
</dbReference>
<keyword evidence="11" id="KW-1185">Reference proteome</keyword>
<proteinExistence type="predicted"/>
<evidence type="ECO:0000256" key="1">
    <source>
        <dbReference type="ARBA" id="ARBA00004141"/>
    </source>
</evidence>
<gene>
    <name evidence="10" type="ORF">OBBRIDRAFT_874325</name>
</gene>
<evidence type="ECO:0000313" key="11">
    <source>
        <dbReference type="Proteomes" id="UP000250043"/>
    </source>
</evidence>
<dbReference type="OrthoDB" id="2274698at2759"/>
<dbReference type="AlphaFoldDB" id="A0A8E2DNS8"/>
<dbReference type="InterPro" id="IPR018823">
    <property type="entry name" value="ArAE_2_N"/>
</dbReference>
<dbReference type="Proteomes" id="UP000250043">
    <property type="component" value="Unassembled WGS sequence"/>
</dbReference>
<keyword evidence="3 6" id="KW-1133">Transmembrane helix</keyword>
<keyword evidence="2 6" id="KW-0812">Transmembrane</keyword>
<feature type="transmembrane region" description="Helical" evidence="6">
    <location>
        <begin position="730"/>
        <end position="750"/>
    </location>
</feature>